<proteinExistence type="predicted"/>
<dbReference type="Proteomes" id="UP001604336">
    <property type="component" value="Unassembled WGS sequence"/>
</dbReference>
<dbReference type="PANTHER" id="PTHR31182">
    <property type="entry name" value="C2 NT-TYPE DOMAIN-CONTAINING PROTEIN"/>
    <property type="match status" value="1"/>
</dbReference>
<evidence type="ECO:0000256" key="1">
    <source>
        <dbReference type="SAM" id="MobiDB-lite"/>
    </source>
</evidence>
<feature type="compositionally biased region" description="Polar residues" evidence="1">
    <location>
        <begin position="654"/>
        <end position="665"/>
    </location>
</feature>
<dbReference type="PANTHER" id="PTHR31182:SF15">
    <property type="entry name" value="F26K24.5 PROTEIN"/>
    <property type="match status" value="1"/>
</dbReference>
<feature type="domain" description="C2 NT-type" evidence="2">
    <location>
        <begin position="9"/>
        <end position="180"/>
    </location>
</feature>
<accession>A0ABD1VAZ5</accession>
<dbReference type="EMBL" id="JBFOLK010000002">
    <property type="protein sequence ID" value="KAL2534505.1"/>
    <property type="molecule type" value="Genomic_DNA"/>
</dbReference>
<evidence type="ECO:0000259" key="2">
    <source>
        <dbReference type="PROSITE" id="PS51840"/>
    </source>
</evidence>
<gene>
    <name evidence="3" type="ORF">Adt_07856</name>
</gene>
<keyword evidence="4" id="KW-1185">Reference proteome</keyword>
<name>A0ABD1VAZ5_9LAMI</name>
<dbReference type="InterPro" id="IPR019448">
    <property type="entry name" value="NT-C2"/>
</dbReference>
<protein>
    <recommendedName>
        <fullName evidence="2">C2 NT-type domain-containing protein</fullName>
    </recommendedName>
</protein>
<feature type="region of interest" description="Disordered" evidence="1">
    <location>
        <begin position="401"/>
        <end position="424"/>
    </location>
</feature>
<feature type="region of interest" description="Disordered" evidence="1">
    <location>
        <begin position="633"/>
        <end position="687"/>
    </location>
</feature>
<sequence>MVVKMMKWRPWPPLISRKFEVKLRVQRLEAAGGGDWVLEGAEKDKSRLAVEIRWKGPKISLGSFRRTVKRNCTREESVKRVDGPNGGVLVEWDEEFLSECNLSGYRDNAFHPWEVAFTVLLGLNQGPKNKFPIVGSAALNLAEFASKNEEQEIELKIPLSVSGAAAHSCSLLCIYLSLLELRAAQEPTVSVERLMMPDTSSPLSAEASSTDRDEVSMLKAGLRKVKIFTDYVSTRSAKKACLEEDGSESRCSAKSEEDEYAYPFDTDSLDEYAERASDNMEDSTVRKSFSYGPLAYANYAGVSLYSSAKINGEDEDWIYYSNRKTDVGSLLKDDLSSTVSEPSLMQNPKRSILPWRKRKLSFRSPKAKGEPLLKKAYGEEGGDDIDFDRRQLSPDESLLYGRHKADEDSNANRSSVSEFGDDSFSVGSWEQKEVTSRDGHVKIQIQVFLASIDQRNEQAAGESACTALVAVIADWLQNNHDLMPIKSQFDSLIRQGSLEWRNLCENEIYRERFPDKHFDLETVLEAKTRALCVVPGKSFIGFFHPEGMEGKNFDFLHGAMSFDNIWDEISRSESSGSGESQVFIVSWNDHFFVLKVEADAYYIIDTLGERLYEGCNQAYILKFDRDTTIYRLPDTTQSSEEKPSGDKQTVAAVESNNSNTQQQVESMEGLKEGTPVTGPEDPITSEVEEEVVCRGKESCKEYIKSFLAAIPMRELQDDITKGLIASTPLHHRLQIEFHFTQLEQQTTITRVTEEALWPVSMPQAVDGTINEVST</sequence>
<reference evidence="4" key="1">
    <citation type="submission" date="2024-07" db="EMBL/GenBank/DDBJ databases">
        <title>Two chromosome-level genome assemblies of Korean endemic species Abeliophyllum distichum and Forsythia ovata (Oleaceae).</title>
        <authorList>
            <person name="Jang H."/>
        </authorList>
    </citation>
    <scope>NUCLEOTIDE SEQUENCE [LARGE SCALE GENOMIC DNA]</scope>
</reference>
<organism evidence="3 4">
    <name type="scientific">Abeliophyllum distichum</name>
    <dbReference type="NCBI Taxonomy" id="126358"/>
    <lineage>
        <taxon>Eukaryota</taxon>
        <taxon>Viridiplantae</taxon>
        <taxon>Streptophyta</taxon>
        <taxon>Embryophyta</taxon>
        <taxon>Tracheophyta</taxon>
        <taxon>Spermatophyta</taxon>
        <taxon>Magnoliopsida</taxon>
        <taxon>eudicotyledons</taxon>
        <taxon>Gunneridae</taxon>
        <taxon>Pentapetalae</taxon>
        <taxon>asterids</taxon>
        <taxon>lamiids</taxon>
        <taxon>Lamiales</taxon>
        <taxon>Oleaceae</taxon>
        <taxon>Forsythieae</taxon>
        <taxon>Abeliophyllum</taxon>
    </lineage>
</organism>
<comment type="caution">
    <text evidence="3">The sequence shown here is derived from an EMBL/GenBank/DDBJ whole genome shotgun (WGS) entry which is preliminary data.</text>
</comment>
<dbReference type="AlphaFoldDB" id="A0ABD1VAZ5"/>
<evidence type="ECO:0000313" key="4">
    <source>
        <dbReference type="Proteomes" id="UP001604336"/>
    </source>
</evidence>
<dbReference type="PROSITE" id="PS51840">
    <property type="entry name" value="C2_NT"/>
    <property type="match status" value="1"/>
</dbReference>
<evidence type="ECO:0000313" key="3">
    <source>
        <dbReference type="EMBL" id="KAL2534505.1"/>
    </source>
</evidence>